<evidence type="ECO:0000313" key="2">
    <source>
        <dbReference type="Proteomes" id="UP000310687"/>
    </source>
</evidence>
<gene>
    <name evidence="1" type="ORF">D6D22_05805</name>
</gene>
<name>A0A4S8XRE2_AURPU</name>
<reference evidence="1 2" key="1">
    <citation type="submission" date="2018-10" db="EMBL/GenBank/DDBJ databases">
        <title>Fifty Aureobasidium pullulans genomes reveal a recombining polyextremotolerant generalist.</title>
        <authorList>
            <person name="Gostincar C."/>
            <person name="Turk M."/>
            <person name="Zajc J."/>
            <person name="Gunde-Cimerman N."/>
        </authorList>
    </citation>
    <scope>NUCLEOTIDE SEQUENCE [LARGE SCALE GENOMIC DNA]</scope>
    <source>
        <strain evidence="1 2">EXF-11013</strain>
    </source>
</reference>
<dbReference type="EMBL" id="QZAL01000080">
    <property type="protein sequence ID" value="THW40460.1"/>
    <property type="molecule type" value="Genomic_DNA"/>
</dbReference>
<sequence>MVRILQDLLDNKATKTKSSGSVRYPLQDMCFFDQVMWTCGDWKWDRFRQHCNREYRTGETCGMKLVYAVARSNDKCKICQKIDTKLRRRAAEVTKIQRWQSEGSKLKASIERSYEIIKDLDQEIYQLQIEKQRKTQAIGKAR</sequence>
<protein>
    <submittedName>
        <fullName evidence="1">Uncharacterized protein</fullName>
    </submittedName>
</protein>
<dbReference type="Proteomes" id="UP000310687">
    <property type="component" value="Unassembled WGS sequence"/>
</dbReference>
<comment type="caution">
    <text evidence="1">The sequence shown here is derived from an EMBL/GenBank/DDBJ whole genome shotgun (WGS) entry which is preliminary data.</text>
</comment>
<dbReference type="AlphaFoldDB" id="A0A4S8XRE2"/>
<organism evidence="1 2">
    <name type="scientific">Aureobasidium pullulans</name>
    <name type="common">Black yeast</name>
    <name type="synonym">Pullularia pullulans</name>
    <dbReference type="NCBI Taxonomy" id="5580"/>
    <lineage>
        <taxon>Eukaryota</taxon>
        <taxon>Fungi</taxon>
        <taxon>Dikarya</taxon>
        <taxon>Ascomycota</taxon>
        <taxon>Pezizomycotina</taxon>
        <taxon>Dothideomycetes</taxon>
        <taxon>Dothideomycetidae</taxon>
        <taxon>Dothideales</taxon>
        <taxon>Saccotheciaceae</taxon>
        <taxon>Aureobasidium</taxon>
    </lineage>
</organism>
<accession>A0A4S8XRE2</accession>
<proteinExistence type="predicted"/>
<evidence type="ECO:0000313" key="1">
    <source>
        <dbReference type="EMBL" id="THW40460.1"/>
    </source>
</evidence>